<dbReference type="InterPro" id="IPR013342">
    <property type="entry name" value="Mandelate_racemase_C"/>
</dbReference>
<dbReference type="Gene3D" id="3.30.390.10">
    <property type="entry name" value="Enolase-like, N-terminal domain"/>
    <property type="match status" value="1"/>
</dbReference>
<dbReference type="Gene3D" id="3.20.20.120">
    <property type="entry name" value="Enolase-like C-terminal domain"/>
    <property type="match status" value="1"/>
</dbReference>
<dbReference type="InterPro" id="IPR029017">
    <property type="entry name" value="Enolase-like_N"/>
</dbReference>
<dbReference type="SUPFAM" id="SSF54826">
    <property type="entry name" value="Enolase N-terminal domain-like"/>
    <property type="match status" value="1"/>
</dbReference>
<dbReference type="Proteomes" id="UP001161422">
    <property type="component" value="Unassembled WGS sequence"/>
</dbReference>
<dbReference type="PANTHER" id="PTHR48073">
    <property type="entry name" value="O-SUCCINYLBENZOATE SYNTHASE-RELATED"/>
    <property type="match status" value="1"/>
</dbReference>
<keyword evidence="2" id="KW-0460">Magnesium</keyword>
<dbReference type="NCBIfam" id="NF003473">
    <property type="entry name" value="PRK05105.1"/>
    <property type="match status" value="1"/>
</dbReference>
<name>A0AA37W0C8_9GAMM</name>
<evidence type="ECO:0000256" key="1">
    <source>
        <dbReference type="ARBA" id="ARBA00022723"/>
    </source>
</evidence>
<feature type="domain" description="Mandelate racemase/muconate lactonizing enzyme C-terminal" evidence="5">
    <location>
        <begin position="120"/>
        <end position="212"/>
    </location>
</feature>
<dbReference type="EC" id="4.2.1.113" evidence="4"/>
<dbReference type="SFLD" id="SFLDG00180">
    <property type="entry name" value="muconate_cycloisomerase"/>
    <property type="match status" value="1"/>
</dbReference>
<dbReference type="PANTHER" id="PTHR48073:SF2">
    <property type="entry name" value="O-SUCCINYLBENZOATE SYNTHASE"/>
    <property type="match status" value="1"/>
</dbReference>
<dbReference type="PROSITE" id="PS00909">
    <property type="entry name" value="MR_MLE_2"/>
    <property type="match status" value="1"/>
</dbReference>
<keyword evidence="1" id="KW-0479">Metal-binding</keyword>
<dbReference type="Pfam" id="PF13378">
    <property type="entry name" value="MR_MLE_C"/>
    <property type="match status" value="1"/>
</dbReference>
<reference evidence="6" key="2">
    <citation type="submission" date="2023-01" db="EMBL/GenBank/DDBJ databases">
        <title>Draft genome sequence of Paraferrimonas sedimenticola strain NBRC 101628.</title>
        <authorList>
            <person name="Sun Q."/>
            <person name="Mori K."/>
        </authorList>
    </citation>
    <scope>NUCLEOTIDE SEQUENCE</scope>
    <source>
        <strain evidence="6">NBRC 101628</strain>
    </source>
</reference>
<dbReference type="EMBL" id="BSNC01000011">
    <property type="protein sequence ID" value="GLP97824.1"/>
    <property type="molecule type" value="Genomic_DNA"/>
</dbReference>
<dbReference type="InterPro" id="IPR041338">
    <property type="entry name" value="OSBS_N"/>
</dbReference>
<comment type="caution">
    <text evidence="6">The sequence shown here is derived from an EMBL/GenBank/DDBJ whole genome shotgun (WGS) entry which is preliminary data.</text>
</comment>
<reference evidence="6" key="1">
    <citation type="journal article" date="2014" name="Int. J. Syst. Evol. Microbiol.">
        <title>Complete genome sequence of Corynebacterium casei LMG S-19264T (=DSM 44701T), isolated from a smear-ripened cheese.</title>
        <authorList>
            <consortium name="US DOE Joint Genome Institute (JGI-PGF)"/>
            <person name="Walter F."/>
            <person name="Albersmeier A."/>
            <person name="Kalinowski J."/>
            <person name="Ruckert C."/>
        </authorList>
    </citation>
    <scope>NUCLEOTIDE SEQUENCE</scope>
    <source>
        <strain evidence="6">NBRC 101628</strain>
    </source>
</reference>
<dbReference type="RefSeq" id="WP_095507136.1">
    <property type="nucleotide sequence ID" value="NZ_BSNC01000011.1"/>
</dbReference>
<protein>
    <recommendedName>
        <fullName evidence="4">o-succinylbenzoate synthase</fullName>
        <ecNumber evidence="4">4.2.1.113</ecNumber>
    </recommendedName>
</protein>
<dbReference type="InterPro" id="IPR018110">
    <property type="entry name" value="Mandel_Rmase/mucon_lact_enz_CS"/>
</dbReference>
<evidence type="ECO:0000259" key="5">
    <source>
        <dbReference type="SMART" id="SM00922"/>
    </source>
</evidence>
<dbReference type="NCBIfam" id="TIGR01927">
    <property type="entry name" value="menC_gam_Gplu"/>
    <property type="match status" value="1"/>
</dbReference>
<keyword evidence="3" id="KW-0456">Lyase</keyword>
<accession>A0AA37W0C8</accession>
<sequence length="325" mass="35822">MSRWHLHRYQAPLTKALPLGQNTLHHREGLILSGNGICVEIAPLPEFSKESLADCVSALTRTREHLNAERLPLPLNEWMAPFALVPPAVAWGLSLLWAKANQLLPARLNSQRQPLLHGDSNQIAEQLKALPSDTLQVKLKASPNVERTVQQVYQVLEQLPKARFRIDANQSLSFEQAEQLYAMLPKAHIDYIEEPTASIAEAQRLFDLFGIRYAVDETLVSQGDFQVHDGLVALVIKPMLLGSLERLDAIADKAQHCGVSVVISASFESSLGLNDLGKIAEHYAPSGIMGLDTLGAFASDIAEANGFGFNDRPLLTIDELHPVWP</sequence>
<dbReference type="SFLD" id="SFLDF00009">
    <property type="entry name" value="o-succinylbenzoate_synthase"/>
    <property type="match status" value="1"/>
</dbReference>
<evidence type="ECO:0000256" key="4">
    <source>
        <dbReference type="NCBIfam" id="TIGR01927"/>
    </source>
</evidence>
<evidence type="ECO:0000313" key="6">
    <source>
        <dbReference type="EMBL" id="GLP97824.1"/>
    </source>
</evidence>
<dbReference type="AlphaFoldDB" id="A0AA37W0C8"/>
<dbReference type="SUPFAM" id="SSF51604">
    <property type="entry name" value="Enolase C-terminal domain-like"/>
    <property type="match status" value="1"/>
</dbReference>
<dbReference type="SMART" id="SM00922">
    <property type="entry name" value="MR_MLE"/>
    <property type="match status" value="1"/>
</dbReference>
<evidence type="ECO:0000313" key="7">
    <source>
        <dbReference type="Proteomes" id="UP001161422"/>
    </source>
</evidence>
<keyword evidence="7" id="KW-1185">Reference proteome</keyword>
<organism evidence="6 7">
    <name type="scientific">Paraferrimonas sedimenticola</name>
    <dbReference type="NCBI Taxonomy" id="375674"/>
    <lineage>
        <taxon>Bacteria</taxon>
        <taxon>Pseudomonadati</taxon>
        <taxon>Pseudomonadota</taxon>
        <taxon>Gammaproteobacteria</taxon>
        <taxon>Alteromonadales</taxon>
        <taxon>Ferrimonadaceae</taxon>
        <taxon>Paraferrimonas</taxon>
    </lineage>
</organism>
<dbReference type="InterPro" id="IPR029065">
    <property type="entry name" value="Enolase_C-like"/>
</dbReference>
<evidence type="ECO:0000256" key="2">
    <source>
        <dbReference type="ARBA" id="ARBA00022842"/>
    </source>
</evidence>
<dbReference type="Pfam" id="PF21508">
    <property type="entry name" value="MenC_N"/>
    <property type="match status" value="1"/>
</dbReference>
<dbReference type="InterPro" id="IPR036849">
    <property type="entry name" value="Enolase-like_C_sf"/>
</dbReference>
<dbReference type="GO" id="GO:0043748">
    <property type="term" value="F:O-succinylbenzoate synthase activity"/>
    <property type="evidence" value="ECO:0007669"/>
    <property type="project" value="UniProtKB-EC"/>
</dbReference>
<dbReference type="GO" id="GO:0009234">
    <property type="term" value="P:menaquinone biosynthetic process"/>
    <property type="evidence" value="ECO:0007669"/>
    <property type="project" value="UniProtKB-UniRule"/>
</dbReference>
<dbReference type="SFLD" id="SFLDS00001">
    <property type="entry name" value="Enolase"/>
    <property type="match status" value="1"/>
</dbReference>
<proteinExistence type="predicted"/>
<evidence type="ECO:0000256" key="3">
    <source>
        <dbReference type="ARBA" id="ARBA00023239"/>
    </source>
</evidence>
<dbReference type="GO" id="GO:0009063">
    <property type="term" value="P:amino acid catabolic process"/>
    <property type="evidence" value="ECO:0007669"/>
    <property type="project" value="InterPro"/>
</dbReference>
<gene>
    <name evidence="6" type="primary">menC</name>
    <name evidence="6" type="ORF">GCM10007895_31310</name>
</gene>
<dbReference type="GO" id="GO:0046872">
    <property type="term" value="F:metal ion binding"/>
    <property type="evidence" value="ECO:0007669"/>
    <property type="project" value="UniProtKB-KW"/>
</dbReference>